<keyword evidence="8" id="KW-0679">Respiratory chain</keyword>
<dbReference type="PANTHER" id="PTHR12868">
    <property type="entry name" value="NADH-UBIQUINONE OXIDOREDUCTASE B22 SUBUNIT"/>
    <property type="match status" value="1"/>
</dbReference>
<evidence type="ECO:0000256" key="7">
    <source>
        <dbReference type="ARBA" id="ARBA00022553"/>
    </source>
</evidence>
<keyword evidence="10" id="KW-0249">Electron transport</keyword>
<dbReference type="Pfam" id="PF05347">
    <property type="entry name" value="Complex1_LYR"/>
    <property type="match status" value="1"/>
</dbReference>
<protein>
    <recommendedName>
        <fullName evidence="5">NADH dehydrogenase [ubiquinone] 1 beta subcomplex subunit 9</fullName>
    </recommendedName>
    <alternativeName>
        <fullName evidence="14">Complex I-B22</fullName>
    </alternativeName>
    <alternativeName>
        <fullName evidence="15">NADH-ubiquinone oxidoreductase B22 subunit</fullName>
    </alternativeName>
</protein>
<dbReference type="CTD" id="34747"/>
<dbReference type="AlphaFoldDB" id="A0AAJ6QXA4"/>
<evidence type="ECO:0000256" key="9">
    <source>
        <dbReference type="ARBA" id="ARBA00022792"/>
    </source>
</evidence>
<comment type="function">
    <text evidence="1">Accessory subunit of the mitochondrial membrane respiratory chain NADH dehydrogenase (Complex I), that is believed to be not involved in catalysis. Complex I functions in the transfer of electrons from NADH to the respiratory chain. The immediate electron acceptor for the enzyme is believed to be ubiquinone.</text>
</comment>
<comment type="similarity">
    <text evidence="3">Belongs to the complex I LYR family.</text>
</comment>
<keyword evidence="13" id="KW-0472">Membrane</keyword>
<proteinExistence type="inferred from homology"/>
<dbReference type="GeneID" id="100902423"/>
<keyword evidence="12" id="KW-0496">Mitochondrion</keyword>
<dbReference type="Proteomes" id="UP000694867">
    <property type="component" value="Unplaced"/>
</dbReference>
<evidence type="ECO:0000256" key="1">
    <source>
        <dbReference type="ARBA" id="ARBA00002920"/>
    </source>
</evidence>
<sequence>MSYLRTKTISHKQAVCALYKRIIRNLESYHPEREEARYECVLMRARFDENKNVSNPREAKMLYDSALKQLEAKAHPAPFKFPSSPGGSAFDRWDTYPDWLVDFWHPFEKARYPKYFALREQRKLEYIKYWEETKKRITKDDSSLTQ</sequence>
<evidence type="ECO:0000256" key="4">
    <source>
        <dbReference type="ARBA" id="ARBA00011790"/>
    </source>
</evidence>
<name>A0AAJ6QXA4_9ACAR</name>
<dbReference type="PANTHER" id="PTHR12868:SF0">
    <property type="entry name" value="NADH DEHYDROGENASE [UBIQUINONE] 1 BETA SUBCOMPLEX SUBUNIT 9"/>
    <property type="match status" value="1"/>
</dbReference>
<dbReference type="InterPro" id="IPR045292">
    <property type="entry name" value="Complex1_LYR_NDUFB9_LYRM3"/>
</dbReference>
<feature type="domain" description="Complex 1 LYR protein" evidence="16">
    <location>
        <begin position="13"/>
        <end position="71"/>
    </location>
</feature>
<gene>
    <name evidence="18" type="primary">LOC100902423</name>
</gene>
<dbReference type="RefSeq" id="XP_003746770.1">
    <property type="nucleotide sequence ID" value="XM_003746722.1"/>
</dbReference>
<keyword evidence="11" id="KW-0007">Acetylation</keyword>
<dbReference type="InterPro" id="IPR008011">
    <property type="entry name" value="Complex1_LYR_dom"/>
</dbReference>
<evidence type="ECO:0000256" key="11">
    <source>
        <dbReference type="ARBA" id="ARBA00022990"/>
    </source>
</evidence>
<evidence type="ECO:0000256" key="6">
    <source>
        <dbReference type="ARBA" id="ARBA00022448"/>
    </source>
</evidence>
<organism evidence="17 18">
    <name type="scientific">Galendromus occidentalis</name>
    <name type="common">western predatory mite</name>
    <dbReference type="NCBI Taxonomy" id="34638"/>
    <lineage>
        <taxon>Eukaryota</taxon>
        <taxon>Metazoa</taxon>
        <taxon>Ecdysozoa</taxon>
        <taxon>Arthropoda</taxon>
        <taxon>Chelicerata</taxon>
        <taxon>Arachnida</taxon>
        <taxon>Acari</taxon>
        <taxon>Parasitiformes</taxon>
        <taxon>Mesostigmata</taxon>
        <taxon>Gamasina</taxon>
        <taxon>Phytoseioidea</taxon>
        <taxon>Phytoseiidae</taxon>
        <taxon>Typhlodrominae</taxon>
        <taxon>Galendromus</taxon>
    </lineage>
</organism>
<evidence type="ECO:0000259" key="16">
    <source>
        <dbReference type="Pfam" id="PF05347"/>
    </source>
</evidence>
<dbReference type="CDD" id="cd20263">
    <property type="entry name" value="Complex1_LYR_NDUFB9_LYRM3"/>
    <property type="match status" value="1"/>
</dbReference>
<evidence type="ECO:0000256" key="13">
    <source>
        <dbReference type="ARBA" id="ARBA00023136"/>
    </source>
</evidence>
<keyword evidence="9" id="KW-0999">Mitochondrion inner membrane</keyword>
<evidence type="ECO:0000256" key="12">
    <source>
        <dbReference type="ARBA" id="ARBA00023128"/>
    </source>
</evidence>
<evidence type="ECO:0000256" key="15">
    <source>
        <dbReference type="ARBA" id="ARBA00032528"/>
    </source>
</evidence>
<keyword evidence="6" id="KW-0813">Transport</keyword>
<evidence type="ECO:0000313" key="17">
    <source>
        <dbReference type="Proteomes" id="UP000694867"/>
    </source>
</evidence>
<comment type="subunit">
    <text evidence="4">Mammalian complex I is composed of 45 different subunits.</text>
</comment>
<reference evidence="18" key="1">
    <citation type="submission" date="2025-08" db="UniProtKB">
        <authorList>
            <consortium name="RefSeq"/>
        </authorList>
    </citation>
    <scope>IDENTIFICATION</scope>
</reference>
<keyword evidence="17" id="KW-1185">Reference proteome</keyword>
<keyword evidence="7" id="KW-0597">Phosphoprotein</keyword>
<evidence type="ECO:0000256" key="5">
    <source>
        <dbReference type="ARBA" id="ARBA00018684"/>
    </source>
</evidence>
<evidence type="ECO:0000256" key="10">
    <source>
        <dbReference type="ARBA" id="ARBA00022982"/>
    </source>
</evidence>
<dbReference type="GO" id="GO:0006120">
    <property type="term" value="P:mitochondrial electron transport, NADH to ubiquinone"/>
    <property type="evidence" value="ECO:0007669"/>
    <property type="project" value="InterPro"/>
</dbReference>
<evidence type="ECO:0000313" key="18">
    <source>
        <dbReference type="RefSeq" id="XP_003746770.1"/>
    </source>
</evidence>
<dbReference type="KEGG" id="goe:100902423"/>
<accession>A0AAJ6QXA4</accession>
<comment type="subcellular location">
    <subcellularLocation>
        <location evidence="2">Mitochondrion inner membrane</location>
        <topology evidence="2">Peripheral membrane protein</topology>
        <orientation evidence="2">Matrix side</orientation>
    </subcellularLocation>
</comment>
<dbReference type="InterPro" id="IPR033034">
    <property type="entry name" value="NDUFB9"/>
</dbReference>
<dbReference type="GO" id="GO:0005743">
    <property type="term" value="C:mitochondrial inner membrane"/>
    <property type="evidence" value="ECO:0007669"/>
    <property type="project" value="UniProtKB-SubCell"/>
</dbReference>
<evidence type="ECO:0000256" key="3">
    <source>
        <dbReference type="ARBA" id="ARBA00009508"/>
    </source>
</evidence>
<evidence type="ECO:0000256" key="14">
    <source>
        <dbReference type="ARBA" id="ARBA00030192"/>
    </source>
</evidence>
<evidence type="ECO:0000256" key="2">
    <source>
        <dbReference type="ARBA" id="ARBA00004443"/>
    </source>
</evidence>
<evidence type="ECO:0000256" key="8">
    <source>
        <dbReference type="ARBA" id="ARBA00022660"/>
    </source>
</evidence>